<evidence type="ECO:0000313" key="2">
    <source>
        <dbReference type="EMBL" id="JAD72028.1"/>
    </source>
</evidence>
<feature type="signal peptide" evidence="1">
    <location>
        <begin position="1"/>
        <end position="33"/>
    </location>
</feature>
<organism evidence="2">
    <name type="scientific">Arundo donax</name>
    <name type="common">Giant reed</name>
    <name type="synonym">Donax arundinaceus</name>
    <dbReference type="NCBI Taxonomy" id="35708"/>
    <lineage>
        <taxon>Eukaryota</taxon>
        <taxon>Viridiplantae</taxon>
        <taxon>Streptophyta</taxon>
        <taxon>Embryophyta</taxon>
        <taxon>Tracheophyta</taxon>
        <taxon>Spermatophyta</taxon>
        <taxon>Magnoliopsida</taxon>
        <taxon>Liliopsida</taxon>
        <taxon>Poales</taxon>
        <taxon>Poaceae</taxon>
        <taxon>PACMAD clade</taxon>
        <taxon>Arundinoideae</taxon>
        <taxon>Arundineae</taxon>
        <taxon>Arundo</taxon>
    </lineage>
</organism>
<dbReference type="EMBL" id="GBRH01225867">
    <property type="protein sequence ID" value="JAD72028.1"/>
    <property type="molecule type" value="Transcribed_RNA"/>
</dbReference>
<sequence length="69" mass="7969">MFFLSLSLRCGCNQTPSSIWIIFYLLKISLTTARHSSQNSDFASSCFKKKGKEQELIEIERHIENCIIL</sequence>
<proteinExistence type="predicted"/>
<accession>A0A0A9CC50</accession>
<reference evidence="2" key="1">
    <citation type="submission" date="2014-09" db="EMBL/GenBank/DDBJ databases">
        <authorList>
            <person name="Magalhaes I.L.F."/>
            <person name="Oliveira U."/>
            <person name="Santos F.R."/>
            <person name="Vidigal T.H.D.A."/>
            <person name="Brescovit A.D."/>
            <person name="Santos A.J."/>
        </authorList>
    </citation>
    <scope>NUCLEOTIDE SEQUENCE</scope>
    <source>
        <tissue evidence="2">Shoot tissue taken approximately 20 cm above the soil surface</tissue>
    </source>
</reference>
<feature type="chain" id="PRO_5002044423" evidence="1">
    <location>
        <begin position="34"/>
        <end position="69"/>
    </location>
</feature>
<reference evidence="2" key="2">
    <citation type="journal article" date="2015" name="Data Brief">
        <title>Shoot transcriptome of the giant reed, Arundo donax.</title>
        <authorList>
            <person name="Barrero R.A."/>
            <person name="Guerrero F.D."/>
            <person name="Moolhuijzen P."/>
            <person name="Goolsby J.A."/>
            <person name="Tidwell J."/>
            <person name="Bellgard S.E."/>
            <person name="Bellgard M.I."/>
        </authorList>
    </citation>
    <scope>NUCLEOTIDE SEQUENCE</scope>
    <source>
        <tissue evidence="2">Shoot tissue taken approximately 20 cm above the soil surface</tissue>
    </source>
</reference>
<evidence type="ECO:0000256" key="1">
    <source>
        <dbReference type="SAM" id="SignalP"/>
    </source>
</evidence>
<name>A0A0A9CC50_ARUDO</name>
<dbReference type="AlphaFoldDB" id="A0A0A9CC50"/>
<keyword evidence="1" id="KW-0732">Signal</keyword>
<protein>
    <submittedName>
        <fullName evidence="2">Uncharacterized protein</fullName>
    </submittedName>
</protein>